<accession>A0A6I4U547</accession>
<dbReference type="Proteomes" id="UP000429229">
    <property type="component" value="Unassembled WGS sequence"/>
</dbReference>
<keyword evidence="3" id="KW-1185">Reference proteome</keyword>
<dbReference type="RefSeq" id="WP_160617418.1">
    <property type="nucleotide sequence ID" value="NZ_WTYR01000001.1"/>
</dbReference>
<name>A0A6I4U547_9SPHN</name>
<sequence>MFSIHRLGRKAAATLAAALLLGTGQVAAQEWEPTEDDSLIVEIRAGSYTLGGMVRGYQTADGVCIDLADTVQALDVALRVDPKSRRATGWIFSEDNTVTIDRDSSTARTRNGTRKLWPDEIYDTPEGWCVDTRTLSEWFGATVRFDMSSLSVVIESDKPLPFLEALERKSRAARLRPKPKFDISQLPHAELPYRDWRTPAVDVLARAKLNGAANGSTSTEFRYEAYASGEILGASFNARLASDRQGVPDSLRLRAFRTDPDGGLLGPLGATQVAVGDVQLNAGQLTAQTAVGRGAFVSNRPIERPSQFGTTALTGALPAGWDAELYRNGQLIAWQQSRADGRYEFLDVALLFGQNLLEVVLYGPQGQVRRETSTIPVGQESIPEGKTYYWAGVVEKDRDLIRIGDDAPGVGVGGGWRWGVGVERGIDKRTVVGLGAYSLSTLGERRNFIEGNVQRTLGPAVLSITAAQQFGGGRAYSAQALGQIGKLNFQAQTLWLDGEYQSEVIDTNTRREHSVLFDYLMPTGARSSLPLQAGYRRASLRDGTTVNEWTGRASLMMRGISLTAGVTQRSSSGPSERRYRNGTILDLLGNTSVGRVRLRGAGKWRVSGAEAGFEEAELSAETRLTDRSDLRASVGYDNLLGRTAFSAGYVHQFDRFAVRADATYRTDKSFGFGVSLAFSLGRDPVGGGLRVSNEKLARKGSAAVTVFLDENGDGKRQANEKPLEGVGVEAGILHSLAPTDAQGRTVIDGLPPYRPVTVSIDMATLPDPLMQPTVQGVVVSPRPGVEAEIQLALAPSGEIEGTLLSADGTPRGGVTLELVDGRGLVIKSIVSEFDGFFLFDQVAYGRYAIRLAESSAEALDVPRDLGIVTELSQGRDLVVLGFVRLGERAEKRTPALKSTGS</sequence>
<dbReference type="AlphaFoldDB" id="A0A6I4U547"/>
<evidence type="ECO:0000313" key="2">
    <source>
        <dbReference type="EMBL" id="MXP10856.1"/>
    </source>
</evidence>
<keyword evidence="2" id="KW-0645">Protease</keyword>
<organism evidence="2 3">
    <name type="scientific">Alteriqipengyuania halimionae</name>
    <dbReference type="NCBI Taxonomy" id="1926630"/>
    <lineage>
        <taxon>Bacteria</taxon>
        <taxon>Pseudomonadati</taxon>
        <taxon>Pseudomonadota</taxon>
        <taxon>Alphaproteobacteria</taxon>
        <taxon>Sphingomonadales</taxon>
        <taxon>Erythrobacteraceae</taxon>
        <taxon>Alteriqipengyuania</taxon>
    </lineage>
</organism>
<proteinExistence type="predicted"/>
<keyword evidence="2" id="KW-0121">Carboxypeptidase</keyword>
<protein>
    <submittedName>
        <fullName evidence="2">Carboxypeptidase regulatory-like domain-containing protein</fullName>
    </submittedName>
</protein>
<dbReference type="OrthoDB" id="121544at2"/>
<evidence type="ECO:0000313" key="3">
    <source>
        <dbReference type="Proteomes" id="UP000429229"/>
    </source>
</evidence>
<evidence type="ECO:0000256" key="1">
    <source>
        <dbReference type="SAM" id="SignalP"/>
    </source>
</evidence>
<keyword evidence="2" id="KW-0378">Hydrolase</keyword>
<dbReference type="EMBL" id="WTYR01000001">
    <property type="protein sequence ID" value="MXP10856.1"/>
    <property type="molecule type" value="Genomic_DNA"/>
</dbReference>
<keyword evidence="1" id="KW-0732">Signal</keyword>
<dbReference type="GO" id="GO:0004180">
    <property type="term" value="F:carboxypeptidase activity"/>
    <property type="evidence" value="ECO:0007669"/>
    <property type="project" value="UniProtKB-KW"/>
</dbReference>
<feature type="chain" id="PRO_5026038058" evidence="1">
    <location>
        <begin position="29"/>
        <end position="901"/>
    </location>
</feature>
<feature type="signal peptide" evidence="1">
    <location>
        <begin position="1"/>
        <end position="28"/>
    </location>
</feature>
<gene>
    <name evidence="2" type="ORF">GRI68_11770</name>
</gene>
<comment type="caution">
    <text evidence="2">The sequence shown here is derived from an EMBL/GenBank/DDBJ whole genome shotgun (WGS) entry which is preliminary data.</text>
</comment>
<dbReference type="SUPFAM" id="SSF49478">
    <property type="entry name" value="Cna protein B-type domain"/>
    <property type="match status" value="1"/>
</dbReference>
<reference evidence="2 3" key="1">
    <citation type="submission" date="2019-12" db="EMBL/GenBank/DDBJ databases">
        <title>Genomic-based taxomic classification of the family Erythrobacteraceae.</title>
        <authorList>
            <person name="Xu L."/>
        </authorList>
    </citation>
    <scope>NUCLEOTIDE SEQUENCE [LARGE SCALE GENOMIC DNA]</scope>
    <source>
        <strain evidence="2 3">LMG 29519</strain>
    </source>
</reference>